<name>A0ABS9U3C8_9MICC</name>
<evidence type="ECO:0000313" key="1">
    <source>
        <dbReference type="EMBL" id="MCH6471194.1"/>
    </source>
</evidence>
<dbReference type="Proteomes" id="UP001202922">
    <property type="component" value="Unassembled WGS sequence"/>
</dbReference>
<proteinExistence type="predicted"/>
<organism evidence="1 2">
    <name type="scientific">Sinomonas terrae</name>
    <dbReference type="NCBI Taxonomy" id="2908838"/>
    <lineage>
        <taxon>Bacteria</taxon>
        <taxon>Bacillati</taxon>
        <taxon>Actinomycetota</taxon>
        <taxon>Actinomycetes</taxon>
        <taxon>Micrococcales</taxon>
        <taxon>Micrococcaceae</taxon>
        <taxon>Sinomonas</taxon>
    </lineage>
</organism>
<keyword evidence="2" id="KW-1185">Reference proteome</keyword>
<reference evidence="1 2" key="1">
    <citation type="submission" date="2022-03" db="EMBL/GenBank/DDBJ databases">
        <title>Sinomonas sp. isolated from a soil.</title>
        <authorList>
            <person name="Han J."/>
            <person name="Kim D.-U."/>
        </authorList>
    </citation>
    <scope>NUCLEOTIDE SEQUENCE [LARGE SCALE GENOMIC DNA]</scope>
    <source>
        <strain evidence="1 2">5-5</strain>
    </source>
</reference>
<accession>A0ABS9U3C8</accession>
<gene>
    <name evidence="1" type="ORF">L0M17_14615</name>
</gene>
<evidence type="ECO:0000313" key="2">
    <source>
        <dbReference type="Proteomes" id="UP001202922"/>
    </source>
</evidence>
<protein>
    <submittedName>
        <fullName evidence="1">Uncharacterized protein</fullName>
    </submittedName>
</protein>
<comment type="caution">
    <text evidence="1">The sequence shown here is derived from an EMBL/GenBank/DDBJ whole genome shotgun (WGS) entry which is preliminary data.</text>
</comment>
<sequence>MPTQTINGTLIFFEVEGHGALSCSCTAPWAEHTAWDVAAPALARSFQVVR</sequence>
<dbReference type="RefSeq" id="WP_241054815.1">
    <property type="nucleotide sequence ID" value="NZ_JAKZBV010000001.1"/>
</dbReference>
<dbReference type="EMBL" id="JAKZBV010000001">
    <property type="protein sequence ID" value="MCH6471194.1"/>
    <property type="molecule type" value="Genomic_DNA"/>
</dbReference>